<keyword evidence="2" id="KW-1185">Reference proteome</keyword>
<gene>
    <name evidence="1" type="ORF">AVEN_19514_1</name>
</gene>
<reference evidence="1 2" key="1">
    <citation type="journal article" date="2019" name="Sci. Rep.">
        <title>Orb-weaving spider Araneus ventricosus genome elucidates the spidroin gene catalogue.</title>
        <authorList>
            <person name="Kono N."/>
            <person name="Nakamura H."/>
            <person name="Ohtoshi R."/>
            <person name="Moran D.A.P."/>
            <person name="Shinohara A."/>
            <person name="Yoshida Y."/>
            <person name="Fujiwara M."/>
            <person name="Mori M."/>
            <person name="Tomita M."/>
            <person name="Arakawa K."/>
        </authorList>
    </citation>
    <scope>NUCLEOTIDE SEQUENCE [LARGE SCALE GENOMIC DNA]</scope>
</reference>
<evidence type="ECO:0000313" key="1">
    <source>
        <dbReference type="EMBL" id="GBN60096.1"/>
    </source>
</evidence>
<dbReference type="EMBL" id="BGPR01013313">
    <property type="protein sequence ID" value="GBN60096.1"/>
    <property type="molecule type" value="Genomic_DNA"/>
</dbReference>
<sequence length="96" mass="11174">MKHNKEINTDIIIYSFLSDERIIQSRRPCRSLGHTVHLKDWSPRQQIGQYGPRIAASITRGSCDDPSFYRDTTRLRRWVRRATAALLYPTRKGNSA</sequence>
<dbReference type="AlphaFoldDB" id="A0A4Y2QCT5"/>
<organism evidence="1 2">
    <name type="scientific">Araneus ventricosus</name>
    <name type="common">Orbweaver spider</name>
    <name type="synonym">Epeira ventricosa</name>
    <dbReference type="NCBI Taxonomy" id="182803"/>
    <lineage>
        <taxon>Eukaryota</taxon>
        <taxon>Metazoa</taxon>
        <taxon>Ecdysozoa</taxon>
        <taxon>Arthropoda</taxon>
        <taxon>Chelicerata</taxon>
        <taxon>Arachnida</taxon>
        <taxon>Araneae</taxon>
        <taxon>Araneomorphae</taxon>
        <taxon>Entelegynae</taxon>
        <taxon>Araneoidea</taxon>
        <taxon>Araneidae</taxon>
        <taxon>Araneus</taxon>
    </lineage>
</organism>
<evidence type="ECO:0000313" key="2">
    <source>
        <dbReference type="Proteomes" id="UP000499080"/>
    </source>
</evidence>
<dbReference type="Proteomes" id="UP000499080">
    <property type="component" value="Unassembled WGS sequence"/>
</dbReference>
<comment type="caution">
    <text evidence="1">The sequence shown here is derived from an EMBL/GenBank/DDBJ whole genome shotgun (WGS) entry which is preliminary data.</text>
</comment>
<accession>A0A4Y2QCT5</accession>
<protein>
    <submittedName>
        <fullName evidence="1">Uncharacterized protein</fullName>
    </submittedName>
</protein>
<proteinExistence type="predicted"/>
<name>A0A4Y2QCT5_ARAVE</name>